<evidence type="ECO:0000313" key="1">
    <source>
        <dbReference type="EMBL" id="KAK6343356.1"/>
    </source>
</evidence>
<name>A0AAV9UQ69_9PEZI</name>
<dbReference type="PANTHER" id="PTHR13593">
    <property type="match status" value="1"/>
</dbReference>
<protein>
    <recommendedName>
        <fullName evidence="3">PLC-like phosphodiesterase</fullName>
    </recommendedName>
</protein>
<dbReference type="PANTHER" id="PTHR13593:SF143">
    <property type="entry name" value="PHOSPHATIDYLINOSITOL-SPECIFIC PHOSPHOLIPASE C X DOMAIN-CONTAINING PROTEIN"/>
    <property type="match status" value="1"/>
</dbReference>
<keyword evidence="2" id="KW-1185">Reference proteome</keyword>
<dbReference type="InterPro" id="IPR017946">
    <property type="entry name" value="PLC-like_Pdiesterase_TIM-brl"/>
</dbReference>
<proteinExistence type="predicted"/>
<sequence length="596" mass="67810">MTRSGEIHHIHRAPGAREKQREKVLHSIKSLLRRRRRGFLNIVNGTPHDWVVASTQQSNMRSWNSEWQPKGKYLRIPKKGGTRRLYIEWGSGAEPGGDVTIQMEGTDYVFVLHAWSNHGFYIWAEFQTFSVQGYAQGANDYGVALNINWINDGDVAFILCGDNPDNFFPSNGPVDWMQASLKTIGGRPLRKLCMPGSHDSGMAIKNGPGTVAATLDNCLNQWQNIHGQLVAGARYFDIRPCIGKGSNGNPNEIMCGHYSNTNISNLKWQGMSGEYLQSVIDSINRFLADEGNKELVIINLSHAYNTNYEWYRDFTPEEWEKVFDMLTDTKTGLKYLWKLPKGVPGQDPVTTPIWNIPLEKFIGNSAAVIVISENLTIASDSRFAGQGIFNRSQYDVKNEYSNSDNIKYIMEDQFWKMFRHGFSTNQLFLLSWTYSLQGAGNLIQVLRKKADEMNRPIYSTVPPKCNPQTFPNILYIDSIGGWRKREKDNGMNSDQGYYSWQGRNMASLAMAINWITTWNDGPGADNVGSSLQEQWEPLYAEMEDVQIAIAKFEQDPNSSDEHDQLYLQLLQKKHELQAQMDKIHAREKTHYGMDAS</sequence>
<dbReference type="Gene3D" id="3.20.20.190">
    <property type="entry name" value="Phosphatidylinositol (PI) phosphodiesterase"/>
    <property type="match status" value="1"/>
</dbReference>
<dbReference type="EMBL" id="JAVHNS010000009">
    <property type="protein sequence ID" value="KAK6343356.1"/>
    <property type="molecule type" value="Genomic_DNA"/>
</dbReference>
<evidence type="ECO:0000313" key="2">
    <source>
        <dbReference type="Proteomes" id="UP001373714"/>
    </source>
</evidence>
<organism evidence="1 2">
    <name type="scientific">Orbilia blumenaviensis</name>
    <dbReference type="NCBI Taxonomy" id="1796055"/>
    <lineage>
        <taxon>Eukaryota</taxon>
        <taxon>Fungi</taxon>
        <taxon>Dikarya</taxon>
        <taxon>Ascomycota</taxon>
        <taxon>Pezizomycotina</taxon>
        <taxon>Orbiliomycetes</taxon>
        <taxon>Orbiliales</taxon>
        <taxon>Orbiliaceae</taxon>
        <taxon>Orbilia</taxon>
    </lineage>
</organism>
<reference evidence="1 2" key="1">
    <citation type="submission" date="2019-10" db="EMBL/GenBank/DDBJ databases">
        <authorList>
            <person name="Palmer J.M."/>
        </authorList>
    </citation>
    <scope>NUCLEOTIDE SEQUENCE [LARGE SCALE GENOMIC DNA]</scope>
    <source>
        <strain evidence="1 2">TWF730</strain>
    </source>
</reference>
<evidence type="ECO:0008006" key="3">
    <source>
        <dbReference type="Google" id="ProtNLM"/>
    </source>
</evidence>
<dbReference type="GO" id="GO:0006629">
    <property type="term" value="P:lipid metabolic process"/>
    <property type="evidence" value="ECO:0007669"/>
    <property type="project" value="InterPro"/>
</dbReference>
<dbReference type="GO" id="GO:0008081">
    <property type="term" value="F:phosphoric diester hydrolase activity"/>
    <property type="evidence" value="ECO:0007669"/>
    <property type="project" value="InterPro"/>
</dbReference>
<accession>A0AAV9UQ69</accession>
<dbReference type="AlphaFoldDB" id="A0AAV9UQ69"/>
<dbReference type="Proteomes" id="UP001373714">
    <property type="component" value="Unassembled WGS sequence"/>
</dbReference>
<dbReference type="InterPro" id="IPR051057">
    <property type="entry name" value="PI-PLC_domain"/>
</dbReference>
<comment type="caution">
    <text evidence="1">The sequence shown here is derived from an EMBL/GenBank/DDBJ whole genome shotgun (WGS) entry which is preliminary data.</text>
</comment>
<dbReference type="SUPFAM" id="SSF51695">
    <property type="entry name" value="PLC-like phosphodiesterases"/>
    <property type="match status" value="1"/>
</dbReference>
<gene>
    <name evidence="1" type="ORF">TWF730_010947</name>
</gene>